<gene>
    <name evidence="2" type="ORF">SAMN05444159_0903</name>
</gene>
<organism evidence="2 3">
    <name type="scientific">Bradyrhizobium lablabi</name>
    <dbReference type="NCBI Taxonomy" id="722472"/>
    <lineage>
        <taxon>Bacteria</taxon>
        <taxon>Pseudomonadati</taxon>
        <taxon>Pseudomonadota</taxon>
        <taxon>Alphaproteobacteria</taxon>
        <taxon>Hyphomicrobiales</taxon>
        <taxon>Nitrobacteraceae</taxon>
        <taxon>Bradyrhizobium</taxon>
    </lineage>
</organism>
<dbReference type="PANTHER" id="PTHR28047:SF5">
    <property type="entry name" value="PROTEIN DCG1"/>
    <property type="match status" value="1"/>
</dbReference>
<dbReference type="EMBL" id="LT670844">
    <property type="protein sequence ID" value="SHJ55380.1"/>
    <property type="molecule type" value="Genomic_DNA"/>
</dbReference>
<dbReference type="PANTHER" id="PTHR28047">
    <property type="entry name" value="PROTEIN DCG1"/>
    <property type="match status" value="1"/>
</dbReference>
<dbReference type="GO" id="GO:0047661">
    <property type="term" value="F:amino-acid racemase activity"/>
    <property type="evidence" value="ECO:0007669"/>
    <property type="project" value="InterPro"/>
</dbReference>
<comment type="similarity">
    <text evidence="1">Belongs to the HyuE racemase family.</text>
</comment>
<dbReference type="InterPro" id="IPR052186">
    <property type="entry name" value="Hydantoin_racemase-like"/>
</dbReference>
<protein>
    <submittedName>
        <fullName evidence="2">Asp/Glu/hydantoin racemase</fullName>
    </submittedName>
</protein>
<dbReference type="InterPro" id="IPR053714">
    <property type="entry name" value="Iso_Racemase_Enz_sf"/>
</dbReference>
<reference evidence="2 3" key="1">
    <citation type="submission" date="2016-11" db="EMBL/GenBank/DDBJ databases">
        <authorList>
            <person name="Jaros S."/>
            <person name="Januszkiewicz K."/>
            <person name="Wedrychowicz H."/>
        </authorList>
    </citation>
    <scope>NUCLEOTIDE SEQUENCE [LARGE SCALE GENOMIC DNA]</scope>
    <source>
        <strain evidence="2 3">GAS499</strain>
    </source>
</reference>
<sequence>MFLTIWMKAQIVPSHFIPQDNTMSRPRILVINPNSNHLVTQGLEEALKPLGFAAGPEIVCETLTEGPYGIESQADVDSVAMPLRRRVESDNSSAAFVIACYSDPGLHVCREATDRPVFGIAECGVLTALARAETFGVIAIAQRSIRRHIRYLRQMGLMDRLTRERPLNMSVAETASGEGTLAKMIEVGRALKEEDGAGAIVMGCAGMARHRRPLEQALGIPVIDPTQAAVTMALGTVQFSHH</sequence>
<dbReference type="Proteomes" id="UP000189935">
    <property type="component" value="Chromosome I"/>
</dbReference>
<dbReference type="FunFam" id="3.40.50.12500:FF:000005">
    <property type="entry name" value="Hydantoin racemase"/>
    <property type="match status" value="1"/>
</dbReference>
<dbReference type="Pfam" id="PF01177">
    <property type="entry name" value="Asp_Glu_race"/>
    <property type="match status" value="1"/>
</dbReference>
<dbReference type="Gene3D" id="3.40.50.12500">
    <property type="match status" value="1"/>
</dbReference>
<evidence type="ECO:0000256" key="1">
    <source>
        <dbReference type="ARBA" id="ARBA00038414"/>
    </source>
</evidence>
<name>A0A1M6K934_9BRAD</name>
<proteinExistence type="inferred from homology"/>
<evidence type="ECO:0000313" key="2">
    <source>
        <dbReference type="EMBL" id="SHJ55380.1"/>
    </source>
</evidence>
<accession>A0A1M6K934</accession>
<dbReference type="AlphaFoldDB" id="A0A1M6K934"/>
<evidence type="ECO:0000313" key="3">
    <source>
        <dbReference type="Proteomes" id="UP000189935"/>
    </source>
</evidence>
<dbReference type="InterPro" id="IPR015942">
    <property type="entry name" value="Asp/Glu/hydantoin_racemase"/>
</dbReference>